<evidence type="ECO:0000256" key="3">
    <source>
        <dbReference type="ARBA" id="ARBA00022679"/>
    </source>
</evidence>
<dbReference type="AlphaFoldDB" id="A0A0G0YZF0"/>
<dbReference type="EMBL" id="LCCW01000022">
    <property type="protein sequence ID" value="KKS41909.1"/>
    <property type="molecule type" value="Genomic_DNA"/>
</dbReference>
<evidence type="ECO:0000313" key="5">
    <source>
        <dbReference type="EMBL" id="KKS41909.1"/>
    </source>
</evidence>
<evidence type="ECO:0000256" key="4">
    <source>
        <dbReference type="SAM" id="Phobius"/>
    </source>
</evidence>
<dbReference type="Gene3D" id="3.90.550.10">
    <property type="entry name" value="Spore Coat Polysaccharide Biosynthesis Protein SpsA, Chain A"/>
    <property type="match status" value="1"/>
</dbReference>
<dbReference type="PANTHER" id="PTHR43630:SF1">
    <property type="entry name" value="POLY-BETA-1,6-N-ACETYL-D-GLUCOSAMINE SYNTHASE"/>
    <property type="match status" value="1"/>
</dbReference>
<dbReference type="Proteomes" id="UP000034516">
    <property type="component" value="Unassembled WGS sequence"/>
</dbReference>
<keyword evidence="2" id="KW-0328">Glycosyltransferase</keyword>
<evidence type="ECO:0008006" key="7">
    <source>
        <dbReference type="Google" id="ProtNLM"/>
    </source>
</evidence>
<feature type="transmembrane region" description="Helical" evidence="4">
    <location>
        <begin position="253"/>
        <end position="273"/>
    </location>
</feature>
<evidence type="ECO:0000256" key="2">
    <source>
        <dbReference type="ARBA" id="ARBA00022676"/>
    </source>
</evidence>
<dbReference type="InterPro" id="IPR029044">
    <property type="entry name" value="Nucleotide-diphossugar_trans"/>
</dbReference>
<sequence length="291" mass="33442">MVSIIITAKEEARTIGRAILAFLKQDYGSNDFEVIVVAPDKETLAAAKCAYGEVKTIQDENMGKPAALNLAIKEAKGETLVFSDGDVEVAGSAVKELLSCREDLVSGRPIIWAEKDDLYGFWQKILFDMAHRLRIKKSGQGQYFPVSGYLFLIKKEMLNNFTFPEGLLAEDEYLSYYVWSQGGKIGYQPKAEVSVRGPRNFSDWVKQKTRTVGAGFQAPKKWKKRTGGRSFWFEAREAWVMWRDYGDSFRRTVWLWFLFLARFYVWLLVLVKIRLLGQSRAKIWQRVESTK</sequence>
<dbReference type="PANTHER" id="PTHR43630">
    <property type="entry name" value="POLY-BETA-1,6-N-ACETYL-D-GLUCOSAMINE SYNTHASE"/>
    <property type="match status" value="1"/>
</dbReference>
<proteinExistence type="inferred from homology"/>
<protein>
    <recommendedName>
        <fullName evidence="7">Glycosyltransferase 2-like domain-containing protein</fullName>
    </recommendedName>
</protein>
<comment type="caution">
    <text evidence="5">The sequence shown here is derived from an EMBL/GenBank/DDBJ whole genome shotgun (WGS) entry which is preliminary data.</text>
</comment>
<keyword evidence="4" id="KW-0472">Membrane</keyword>
<comment type="similarity">
    <text evidence="1">Belongs to the glycosyltransferase 2 family.</text>
</comment>
<dbReference type="GO" id="GO:0016757">
    <property type="term" value="F:glycosyltransferase activity"/>
    <property type="evidence" value="ECO:0007669"/>
    <property type="project" value="UniProtKB-KW"/>
</dbReference>
<gene>
    <name evidence="5" type="ORF">UV02_C0022G0019</name>
</gene>
<reference evidence="5 6" key="1">
    <citation type="journal article" date="2015" name="Nature">
        <title>rRNA introns, odd ribosomes, and small enigmatic genomes across a large radiation of phyla.</title>
        <authorList>
            <person name="Brown C.T."/>
            <person name="Hug L.A."/>
            <person name="Thomas B.C."/>
            <person name="Sharon I."/>
            <person name="Castelle C.J."/>
            <person name="Singh A."/>
            <person name="Wilkins M.J."/>
            <person name="Williams K.H."/>
            <person name="Banfield J.F."/>
        </authorList>
    </citation>
    <scope>NUCLEOTIDE SEQUENCE [LARGE SCALE GENOMIC DNA]</scope>
</reference>
<organism evidence="5 6">
    <name type="scientific">Candidatus Kuenenbacteria bacterium GW2011_GWA2_42_15</name>
    <dbReference type="NCBI Taxonomy" id="1618677"/>
    <lineage>
        <taxon>Bacteria</taxon>
        <taxon>Candidatus Kueneniibacteriota</taxon>
    </lineage>
</organism>
<accession>A0A0G0YZF0</accession>
<dbReference type="SUPFAM" id="SSF53448">
    <property type="entry name" value="Nucleotide-diphospho-sugar transferases"/>
    <property type="match status" value="1"/>
</dbReference>
<evidence type="ECO:0000313" key="6">
    <source>
        <dbReference type="Proteomes" id="UP000034516"/>
    </source>
</evidence>
<dbReference type="Pfam" id="PF13641">
    <property type="entry name" value="Glyco_tranf_2_3"/>
    <property type="match status" value="1"/>
</dbReference>
<keyword evidence="3" id="KW-0808">Transferase</keyword>
<keyword evidence="4" id="KW-1133">Transmembrane helix</keyword>
<name>A0A0G0YZF0_9BACT</name>
<keyword evidence="4" id="KW-0812">Transmembrane</keyword>
<evidence type="ECO:0000256" key="1">
    <source>
        <dbReference type="ARBA" id="ARBA00006739"/>
    </source>
</evidence>